<sequence length="76" mass="8908">MVLDTMMLLYIIWDSSKSNRDVSEQFDEALRWLNSHCVRNPKPLIKAEECGIALLQGKGQNVENPWFYTWPLIIIQ</sequence>
<reference evidence="1 3" key="2">
    <citation type="journal article" date="2014" name="BMC Genomics">
        <title>An improved genome release (version Mt4.0) for the model legume Medicago truncatula.</title>
        <authorList>
            <person name="Tang H."/>
            <person name="Krishnakumar V."/>
            <person name="Bidwell S."/>
            <person name="Rosen B."/>
            <person name="Chan A."/>
            <person name="Zhou S."/>
            <person name="Gentzbittel L."/>
            <person name="Childs K.L."/>
            <person name="Yandell M."/>
            <person name="Gundlach H."/>
            <person name="Mayer K.F."/>
            <person name="Schwartz D.C."/>
            <person name="Town C.D."/>
        </authorList>
    </citation>
    <scope>GENOME REANNOTATION</scope>
    <source>
        <strain evidence="2 3">cv. Jemalong A17</strain>
    </source>
</reference>
<keyword evidence="3" id="KW-1185">Reference proteome</keyword>
<organism evidence="1 3">
    <name type="scientific">Medicago truncatula</name>
    <name type="common">Barrel medic</name>
    <name type="synonym">Medicago tribuloides</name>
    <dbReference type="NCBI Taxonomy" id="3880"/>
    <lineage>
        <taxon>Eukaryota</taxon>
        <taxon>Viridiplantae</taxon>
        <taxon>Streptophyta</taxon>
        <taxon>Embryophyta</taxon>
        <taxon>Tracheophyta</taxon>
        <taxon>Spermatophyta</taxon>
        <taxon>Magnoliopsida</taxon>
        <taxon>eudicotyledons</taxon>
        <taxon>Gunneridae</taxon>
        <taxon>Pentapetalae</taxon>
        <taxon>rosids</taxon>
        <taxon>fabids</taxon>
        <taxon>Fabales</taxon>
        <taxon>Fabaceae</taxon>
        <taxon>Papilionoideae</taxon>
        <taxon>50 kb inversion clade</taxon>
        <taxon>NPAAA clade</taxon>
        <taxon>Hologalegina</taxon>
        <taxon>IRL clade</taxon>
        <taxon>Trifolieae</taxon>
        <taxon>Medicago</taxon>
    </lineage>
</organism>
<accession>G7L1P8</accession>
<proteinExistence type="predicted"/>
<dbReference type="HOGENOM" id="CLU_2658270_0_0_1"/>
<evidence type="ECO:0000313" key="2">
    <source>
        <dbReference type="EnsemblPlants" id="AES81789"/>
    </source>
</evidence>
<dbReference type="AlphaFoldDB" id="G7L1P8"/>
<reference evidence="2" key="3">
    <citation type="submission" date="2015-04" db="UniProtKB">
        <authorList>
            <consortium name="EnsemblPlants"/>
        </authorList>
    </citation>
    <scope>IDENTIFICATION</scope>
    <source>
        <strain evidence="2">cv. Jemalong A17</strain>
    </source>
</reference>
<evidence type="ECO:0000313" key="3">
    <source>
        <dbReference type="Proteomes" id="UP000002051"/>
    </source>
</evidence>
<dbReference type="EMBL" id="CM001223">
    <property type="protein sequence ID" value="AES81789.1"/>
    <property type="molecule type" value="Genomic_DNA"/>
</dbReference>
<dbReference type="Proteomes" id="UP000002051">
    <property type="component" value="Unassembled WGS sequence"/>
</dbReference>
<dbReference type="PaxDb" id="3880-AES81789"/>
<reference evidence="1 3" key="1">
    <citation type="journal article" date="2011" name="Nature">
        <title>The Medicago genome provides insight into the evolution of rhizobial symbioses.</title>
        <authorList>
            <person name="Young N.D."/>
            <person name="Debelle F."/>
            <person name="Oldroyd G.E."/>
            <person name="Geurts R."/>
            <person name="Cannon S.B."/>
            <person name="Udvardi M.K."/>
            <person name="Benedito V.A."/>
            <person name="Mayer K.F."/>
            <person name="Gouzy J."/>
            <person name="Schoof H."/>
            <person name="Van de Peer Y."/>
            <person name="Proost S."/>
            <person name="Cook D.R."/>
            <person name="Meyers B.C."/>
            <person name="Spannagl M."/>
            <person name="Cheung F."/>
            <person name="De Mita S."/>
            <person name="Krishnakumar V."/>
            <person name="Gundlach H."/>
            <person name="Zhou S."/>
            <person name="Mudge J."/>
            <person name="Bharti A.K."/>
            <person name="Murray J.D."/>
            <person name="Naoumkina M.A."/>
            <person name="Rosen B."/>
            <person name="Silverstein K.A."/>
            <person name="Tang H."/>
            <person name="Rombauts S."/>
            <person name="Zhao P.X."/>
            <person name="Zhou P."/>
            <person name="Barbe V."/>
            <person name="Bardou P."/>
            <person name="Bechner M."/>
            <person name="Bellec A."/>
            <person name="Berger A."/>
            <person name="Berges H."/>
            <person name="Bidwell S."/>
            <person name="Bisseling T."/>
            <person name="Choisne N."/>
            <person name="Couloux A."/>
            <person name="Denny R."/>
            <person name="Deshpande S."/>
            <person name="Dai X."/>
            <person name="Doyle J.J."/>
            <person name="Dudez A.M."/>
            <person name="Farmer A.D."/>
            <person name="Fouteau S."/>
            <person name="Franken C."/>
            <person name="Gibelin C."/>
            <person name="Gish J."/>
            <person name="Goldstein S."/>
            <person name="Gonzalez A.J."/>
            <person name="Green P.J."/>
            <person name="Hallab A."/>
            <person name="Hartog M."/>
            <person name="Hua A."/>
            <person name="Humphray S.J."/>
            <person name="Jeong D.H."/>
            <person name="Jing Y."/>
            <person name="Jocker A."/>
            <person name="Kenton S.M."/>
            <person name="Kim D.J."/>
            <person name="Klee K."/>
            <person name="Lai H."/>
            <person name="Lang C."/>
            <person name="Lin S."/>
            <person name="Macmil S.L."/>
            <person name="Magdelenat G."/>
            <person name="Matthews L."/>
            <person name="McCorrison J."/>
            <person name="Monaghan E.L."/>
            <person name="Mun J.H."/>
            <person name="Najar F.Z."/>
            <person name="Nicholson C."/>
            <person name="Noirot C."/>
            <person name="O'Bleness M."/>
            <person name="Paule C.R."/>
            <person name="Poulain J."/>
            <person name="Prion F."/>
            <person name="Qin B."/>
            <person name="Qu C."/>
            <person name="Retzel E.F."/>
            <person name="Riddle C."/>
            <person name="Sallet E."/>
            <person name="Samain S."/>
            <person name="Samson N."/>
            <person name="Sanders I."/>
            <person name="Saurat O."/>
            <person name="Scarpelli C."/>
            <person name="Schiex T."/>
            <person name="Segurens B."/>
            <person name="Severin A.J."/>
            <person name="Sherrier D.J."/>
            <person name="Shi R."/>
            <person name="Sims S."/>
            <person name="Singer S.R."/>
            <person name="Sinharoy S."/>
            <person name="Sterck L."/>
            <person name="Viollet A."/>
            <person name="Wang B.B."/>
            <person name="Wang K."/>
            <person name="Wang M."/>
            <person name="Wang X."/>
            <person name="Warfsmann J."/>
            <person name="Weissenbach J."/>
            <person name="White D.D."/>
            <person name="White J.D."/>
            <person name="Wiley G.B."/>
            <person name="Wincker P."/>
            <person name="Xing Y."/>
            <person name="Yang L."/>
            <person name="Yao Z."/>
            <person name="Ying F."/>
            <person name="Zhai J."/>
            <person name="Zhou L."/>
            <person name="Zuber A."/>
            <person name="Denarie J."/>
            <person name="Dixon R.A."/>
            <person name="May G.D."/>
            <person name="Schwartz D.C."/>
            <person name="Rogers J."/>
            <person name="Quetier F."/>
            <person name="Town C.D."/>
            <person name="Roe B.A."/>
        </authorList>
    </citation>
    <scope>NUCLEOTIDE SEQUENCE [LARGE SCALE GENOMIC DNA]</scope>
    <source>
        <strain evidence="1">A17</strain>
        <strain evidence="2 3">cv. Jemalong A17</strain>
    </source>
</reference>
<gene>
    <name evidence="1" type="ordered locus">MTR_7g100600</name>
</gene>
<protein>
    <submittedName>
        <fullName evidence="1 2">Uncharacterized protein</fullName>
    </submittedName>
</protein>
<evidence type="ECO:0000313" key="1">
    <source>
        <dbReference type="EMBL" id="AES81789.1"/>
    </source>
</evidence>
<dbReference type="EnsemblPlants" id="AES81789">
    <property type="protein sequence ID" value="AES81789"/>
    <property type="gene ID" value="MTR_7g100600"/>
</dbReference>
<name>G7L1P8_MEDTR</name>